<dbReference type="Proteomes" id="UP000636479">
    <property type="component" value="Unassembled WGS sequence"/>
</dbReference>
<dbReference type="InterPro" id="IPR036047">
    <property type="entry name" value="F-box-like_dom_sf"/>
</dbReference>
<name>A0A8H6S5G3_9AGAR</name>
<dbReference type="RefSeq" id="XP_037215116.1">
    <property type="nucleotide sequence ID" value="XM_037368190.1"/>
</dbReference>
<keyword evidence="2" id="KW-1185">Reference proteome</keyword>
<dbReference type="AlphaFoldDB" id="A0A8H6S5G3"/>
<dbReference type="GeneID" id="59350706"/>
<evidence type="ECO:0008006" key="3">
    <source>
        <dbReference type="Google" id="ProtNLM"/>
    </source>
</evidence>
<accession>A0A8H6S5G3</accession>
<evidence type="ECO:0000313" key="2">
    <source>
        <dbReference type="Proteomes" id="UP000636479"/>
    </source>
</evidence>
<reference evidence="1" key="1">
    <citation type="submission" date="2020-05" db="EMBL/GenBank/DDBJ databases">
        <title>Mycena genomes resolve the evolution of fungal bioluminescence.</title>
        <authorList>
            <person name="Tsai I.J."/>
        </authorList>
    </citation>
    <scope>NUCLEOTIDE SEQUENCE</scope>
    <source>
        <strain evidence="1">171206Taipei</strain>
    </source>
</reference>
<dbReference type="EMBL" id="JACAZF010000011">
    <property type="protein sequence ID" value="KAF7292688.1"/>
    <property type="molecule type" value="Genomic_DNA"/>
</dbReference>
<dbReference type="SUPFAM" id="SSF81383">
    <property type="entry name" value="F-box domain"/>
    <property type="match status" value="1"/>
</dbReference>
<gene>
    <name evidence="1" type="ORF">MIND_01167000</name>
</gene>
<sequence length="405" mass="45195">MIQHPGRRTCPDPPLSTMSHHTSIAGRLAPELVDLVHSYLDDATLRTASLVSRDWLHIARNHITLPIAFDKRNGSTLEDVLDDPQCTLLTTIRRIHLVHPEPDVVPPLRAYLSRFDHLSWLKICGMILGEMPPLPRVRTLGLFFCIFDSQASILSSLHNLPALRNLTLRRLRWFSPSVINHAAPLLLDFLDVDWHRNERFEDILFALRPRHLMVWPIIDDAERDLATVSTYLCHLGERIERLTLQTASTLHIEQMVAHGLELGACTALRALELTSGIQYWASGDRAAKSRVHVTVSSALPGLLARLPAPLDILTLSVTPAASHVSGPVPLAKVLGDRRFTDLGRLRIVIDAARLLTAEDAMGSDLVYIQRARADVEPLIRAAMPLLMVGKVEFMNGVVLDQEKTS</sequence>
<organism evidence="1 2">
    <name type="scientific">Mycena indigotica</name>
    <dbReference type="NCBI Taxonomy" id="2126181"/>
    <lineage>
        <taxon>Eukaryota</taxon>
        <taxon>Fungi</taxon>
        <taxon>Dikarya</taxon>
        <taxon>Basidiomycota</taxon>
        <taxon>Agaricomycotina</taxon>
        <taxon>Agaricomycetes</taxon>
        <taxon>Agaricomycetidae</taxon>
        <taxon>Agaricales</taxon>
        <taxon>Marasmiineae</taxon>
        <taxon>Mycenaceae</taxon>
        <taxon>Mycena</taxon>
    </lineage>
</organism>
<comment type="caution">
    <text evidence="1">The sequence shown here is derived from an EMBL/GenBank/DDBJ whole genome shotgun (WGS) entry which is preliminary data.</text>
</comment>
<evidence type="ECO:0000313" key="1">
    <source>
        <dbReference type="EMBL" id="KAF7292688.1"/>
    </source>
</evidence>
<protein>
    <recommendedName>
        <fullName evidence="3">F-box domain-containing protein</fullName>
    </recommendedName>
</protein>
<dbReference type="OrthoDB" id="2977329at2759"/>
<proteinExistence type="predicted"/>